<sequence>MRSMFVTCKNILNLPGLEKMKVVAGKGGLNKVIRWVHVTEVPDVSNWVKGGELLFITGVAIGNNTELLMQFVKDINMRKLAGLVINIGPYIEKTPKEILDFADNVDFPIFELPFEVRLIDITQNICRTIFTEKLEKESMSNFMREIIFEDVNITEEMLSRAALYGYNENKNYCALVVDIDNFRLYLKENELQDEDTISNIKNRIQETIEYVMYKNNKKCLYTMQSDAFFFMVPMEKENNNIDYIAETIKNQINKTIGFITVSIGIGGICNHLRGFNKVILEGRKALEMTKFYKKDDCIINYKDLGIFRLFFEINNHNEMRKLFNENLLKLKKYDEKNSSNLLQTLIVYLRENRNLGKTAEILYIHRNTIKYRVKRIEEILNCDLKDEEVIFNIKLCIRIGIFLNLIK</sequence>
<dbReference type="InterPro" id="IPR042070">
    <property type="entry name" value="PucR_C-HTH_sf"/>
</dbReference>
<dbReference type="Pfam" id="PF17853">
    <property type="entry name" value="GGDEF_2"/>
    <property type="match status" value="1"/>
</dbReference>
<evidence type="ECO:0000313" key="4">
    <source>
        <dbReference type="Proteomes" id="UP000007969"/>
    </source>
</evidence>
<dbReference type="AlphaFoldDB" id="B9E3U8"/>
<reference evidence="4" key="1">
    <citation type="submission" date="2005-09" db="EMBL/GenBank/DDBJ databases">
        <title>Complete genome sequence of Clostridium kluyveri and comparative genomics of Clostridia species.</title>
        <authorList>
            <person name="Inui M."/>
            <person name="Nonaka H."/>
            <person name="Shinoda Y."/>
            <person name="Ikenaga Y."/>
            <person name="Abe M."/>
            <person name="Naito K."/>
            <person name="Vertes A.A."/>
            <person name="Yukawa H."/>
        </authorList>
    </citation>
    <scope>NUCLEOTIDE SEQUENCE [LARGE SCALE GENOMIC DNA]</scope>
    <source>
        <strain evidence="4">NBRC 12016</strain>
    </source>
</reference>
<proteinExistence type="inferred from homology"/>
<dbReference type="PROSITE" id="PS50887">
    <property type="entry name" value="GGDEF"/>
    <property type="match status" value="1"/>
</dbReference>
<feature type="domain" description="GGDEF" evidence="2">
    <location>
        <begin position="170"/>
        <end position="302"/>
    </location>
</feature>
<dbReference type="Pfam" id="PF07905">
    <property type="entry name" value="PucR"/>
    <property type="match status" value="1"/>
</dbReference>
<dbReference type="InterPro" id="IPR051448">
    <property type="entry name" value="CdaR-like_regulators"/>
</dbReference>
<protein>
    <recommendedName>
        <fullName evidence="2">GGDEF domain-containing protein</fullName>
    </recommendedName>
</protein>
<dbReference type="InterPro" id="IPR000160">
    <property type="entry name" value="GGDEF_dom"/>
</dbReference>
<evidence type="ECO:0000259" key="2">
    <source>
        <dbReference type="PROSITE" id="PS50887"/>
    </source>
</evidence>
<dbReference type="KEGG" id="ckr:CKR_2122"/>
<dbReference type="InterPro" id="IPR025736">
    <property type="entry name" value="PucR_C-HTH_dom"/>
</dbReference>
<gene>
    <name evidence="3" type="ordered locus">CKR_2122</name>
</gene>
<dbReference type="HOGENOM" id="CLU_017436_6_0_9"/>
<dbReference type="InterPro" id="IPR041522">
    <property type="entry name" value="CdaR_GGDEF"/>
</dbReference>
<dbReference type="Pfam" id="PF13556">
    <property type="entry name" value="HTH_30"/>
    <property type="match status" value="1"/>
</dbReference>
<dbReference type="Gene3D" id="1.10.10.2840">
    <property type="entry name" value="PucR C-terminal helix-turn-helix domain"/>
    <property type="match status" value="1"/>
</dbReference>
<comment type="similarity">
    <text evidence="1">Belongs to the CdaR family.</text>
</comment>
<evidence type="ECO:0000313" key="3">
    <source>
        <dbReference type="EMBL" id="BAH07173.1"/>
    </source>
</evidence>
<dbReference type="EMBL" id="AP009049">
    <property type="protein sequence ID" value="BAH07173.1"/>
    <property type="molecule type" value="Genomic_DNA"/>
</dbReference>
<dbReference type="InterPro" id="IPR012914">
    <property type="entry name" value="PucR_dom"/>
</dbReference>
<evidence type="ECO:0000256" key="1">
    <source>
        <dbReference type="ARBA" id="ARBA00006754"/>
    </source>
</evidence>
<dbReference type="PANTHER" id="PTHR33744">
    <property type="entry name" value="CARBOHYDRATE DIACID REGULATOR"/>
    <property type="match status" value="1"/>
</dbReference>
<name>B9E3U8_CLOK1</name>
<dbReference type="Proteomes" id="UP000007969">
    <property type="component" value="Chromosome"/>
</dbReference>
<organism evidence="3 4">
    <name type="scientific">Clostridium kluyveri (strain NBRC 12016)</name>
    <dbReference type="NCBI Taxonomy" id="583346"/>
    <lineage>
        <taxon>Bacteria</taxon>
        <taxon>Bacillati</taxon>
        <taxon>Bacillota</taxon>
        <taxon>Clostridia</taxon>
        <taxon>Eubacteriales</taxon>
        <taxon>Clostridiaceae</taxon>
        <taxon>Clostridium</taxon>
    </lineage>
</organism>
<dbReference type="PANTHER" id="PTHR33744:SF1">
    <property type="entry name" value="DNA-BINDING TRANSCRIPTIONAL ACTIVATOR ADER"/>
    <property type="match status" value="1"/>
</dbReference>
<accession>B9E3U8</accession>